<protein>
    <recommendedName>
        <fullName evidence="3">DUF6533 domain-containing protein</fullName>
    </recommendedName>
</protein>
<feature type="transmembrane region" description="Helical" evidence="2">
    <location>
        <begin position="133"/>
        <end position="153"/>
    </location>
</feature>
<dbReference type="InParanoid" id="A0A0C3BUR2"/>
<reference evidence="5" key="2">
    <citation type="submission" date="2015-01" db="EMBL/GenBank/DDBJ databases">
        <title>Evolutionary Origins and Diversification of the Mycorrhizal Mutualists.</title>
        <authorList>
            <consortium name="DOE Joint Genome Institute"/>
            <consortium name="Mycorrhizal Genomics Consortium"/>
            <person name="Kohler A."/>
            <person name="Kuo A."/>
            <person name="Nagy L.G."/>
            <person name="Floudas D."/>
            <person name="Copeland A."/>
            <person name="Barry K.W."/>
            <person name="Cichocki N."/>
            <person name="Veneault-Fourrey C."/>
            <person name="LaButti K."/>
            <person name="Lindquist E.A."/>
            <person name="Lipzen A."/>
            <person name="Lundell T."/>
            <person name="Morin E."/>
            <person name="Murat C."/>
            <person name="Riley R."/>
            <person name="Ohm R."/>
            <person name="Sun H."/>
            <person name="Tunlid A."/>
            <person name="Henrissat B."/>
            <person name="Grigoriev I.V."/>
            <person name="Hibbett D.S."/>
            <person name="Martin F."/>
        </authorList>
    </citation>
    <scope>NUCLEOTIDE SEQUENCE [LARGE SCALE GENOMIC DNA]</scope>
    <source>
        <strain evidence="5">F 1598</strain>
    </source>
</reference>
<evidence type="ECO:0000259" key="3">
    <source>
        <dbReference type="Pfam" id="PF20151"/>
    </source>
</evidence>
<dbReference type="Pfam" id="PF20151">
    <property type="entry name" value="DUF6533"/>
    <property type="match status" value="1"/>
</dbReference>
<name>A0A0C3BUR2_PILCF</name>
<dbReference type="EMBL" id="KN833001">
    <property type="protein sequence ID" value="KIM81082.1"/>
    <property type="molecule type" value="Genomic_DNA"/>
</dbReference>
<reference evidence="4 5" key="1">
    <citation type="submission" date="2014-04" db="EMBL/GenBank/DDBJ databases">
        <authorList>
            <consortium name="DOE Joint Genome Institute"/>
            <person name="Kuo A."/>
            <person name="Tarkka M."/>
            <person name="Buscot F."/>
            <person name="Kohler A."/>
            <person name="Nagy L.G."/>
            <person name="Floudas D."/>
            <person name="Copeland A."/>
            <person name="Barry K.W."/>
            <person name="Cichocki N."/>
            <person name="Veneault-Fourrey C."/>
            <person name="LaButti K."/>
            <person name="Lindquist E.A."/>
            <person name="Lipzen A."/>
            <person name="Lundell T."/>
            <person name="Morin E."/>
            <person name="Murat C."/>
            <person name="Sun H."/>
            <person name="Tunlid A."/>
            <person name="Henrissat B."/>
            <person name="Grigoriev I.V."/>
            <person name="Hibbett D.S."/>
            <person name="Martin F."/>
            <person name="Nordberg H.P."/>
            <person name="Cantor M.N."/>
            <person name="Hua S.X."/>
        </authorList>
    </citation>
    <scope>NUCLEOTIDE SEQUENCE [LARGE SCALE GENOMIC DNA]</scope>
    <source>
        <strain evidence="4 5">F 1598</strain>
    </source>
</reference>
<feature type="transmembrane region" description="Helical" evidence="2">
    <location>
        <begin position="264"/>
        <end position="285"/>
    </location>
</feature>
<dbReference type="OrthoDB" id="3038990at2759"/>
<sequence>MTTNSTIPPDAILNPHTPLAFLPPDVADQYQVMCYVYVATLAAFTWDWLMASPEEYQIICKQGFGLPNAAYFVSRSILEILIWDVRFLFILTDNCASLKYVEGIFFAIGGPATSLLFFLRVRAVYHCSRIITTFFGIFWLGIAGTSILIMLGITGNHIPYTRRCIEGLAHKYTTVPIVLTAVNDTLVFLAISYRMVSSTMMSCTWSARARSFFTGEGLHQLSKALLQSGQVYYLVTIWVAIISVALILSPSIPGELHPILGTAYFALASAMACRVFRAVLLGTIIDPHMNTAKLVSFYRSTASTRDDNDVRPGRSPKLETNVAAETATATESNGWYPLWERKLAGDDMQPEDVSHLV</sequence>
<feature type="region of interest" description="Disordered" evidence="1">
    <location>
        <begin position="303"/>
        <end position="324"/>
    </location>
</feature>
<dbReference type="Proteomes" id="UP000054166">
    <property type="component" value="Unassembled WGS sequence"/>
</dbReference>
<dbReference type="STRING" id="765440.A0A0C3BUR2"/>
<organism evidence="4 5">
    <name type="scientific">Piloderma croceum (strain F 1598)</name>
    <dbReference type="NCBI Taxonomy" id="765440"/>
    <lineage>
        <taxon>Eukaryota</taxon>
        <taxon>Fungi</taxon>
        <taxon>Dikarya</taxon>
        <taxon>Basidiomycota</taxon>
        <taxon>Agaricomycotina</taxon>
        <taxon>Agaricomycetes</taxon>
        <taxon>Agaricomycetidae</taxon>
        <taxon>Atheliales</taxon>
        <taxon>Atheliaceae</taxon>
        <taxon>Piloderma</taxon>
    </lineage>
</organism>
<dbReference type="HOGENOM" id="CLU_060549_0_0_1"/>
<feature type="transmembrane region" description="Helical" evidence="2">
    <location>
        <begin position="69"/>
        <end position="91"/>
    </location>
</feature>
<feature type="transmembrane region" description="Helical" evidence="2">
    <location>
        <begin position="173"/>
        <end position="191"/>
    </location>
</feature>
<feature type="transmembrane region" description="Helical" evidence="2">
    <location>
        <begin position="30"/>
        <end position="49"/>
    </location>
</feature>
<feature type="domain" description="DUF6533" evidence="3">
    <location>
        <begin position="35"/>
        <end position="75"/>
    </location>
</feature>
<keyword evidence="5" id="KW-1185">Reference proteome</keyword>
<accession>A0A0C3BUR2</accession>
<evidence type="ECO:0000313" key="4">
    <source>
        <dbReference type="EMBL" id="KIM81082.1"/>
    </source>
</evidence>
<evidence type="ECO:0000256" key="2">
    <source>
        <dbReference type="SAM" id="Phobius"/>
    </source>
</evidence>
<evidence type="ECO:0000256" key="1">
    <source>
        <dbReference type="SAM" id="MobiDB-lite"/>
    </source>
</evidence>
<gene>
    <name evidence="4" type="ORF">PILCRDRAFT_788285</name>
</gene>
<feature type="transmembrane region" description="Helical" evidence="2">
    <location>
        <begin position="231"/>
        <end position="252"/>
    </location>
</feature>
<keyword evidence="2" id="KW-0812">Transmembrane</keyword>
<keyword evidence="2" id="KW-0472">Membrane</keyword>
<dbReference type="InterPro" id="IPR045340">
    <property type="entry name" value="DUF6533"/>
</dbReference>
<keyword evidence="2" id="KW-1133">Transmembrane helix</keyword>
<evidence type="ECO:0000313" key="5">
    <source>
        <dbReference type="Proteomes" id="UP000054166"/>
    </source>
</evidence>
<feature type="transmembrane region" description="Helical" evidence="2">
    <location>
        <begin position="103"/>
        <end position="121"/>
    </location>
</feature>
<proteinExistence type="predicted"/>
<dbReference type="AlphaFoldDB" id="A0A0C3BUR2"/>